<protein>
    <recommendedName>
        <fullName evidence="3">DUF4470 domain-containing protein</fullName>
    </recommendedName>
</protein>
<comment type="caution">
    <text evidence="1">The sequence shown here is derived from an EMBL/GenBank/DDBJ whole genome shotgun (WGS) entry which is preliminary data.</text>
</comment>
<evidence type="ECO:0008006" key="3">
    <source>
        <dbReference type="Google" id="ProtNLM"/>
    </source>
</evidence>
<reference evidence="1" key="1">
    <citation type="submission" date="2020-01" db="EMBL/GenBank/DDBJ databases">
        <title>Identification and distribution of gene clusters putatively required for synthesis of sphingolipid metabolism inhibitors in phylogenetically diverse species of the filamentous fungus Fusarium.</title>
        <authorList>
            <person name="Kim H.-S."/>
            <person name="Busman M."/>
            <person name="Brown D.W."/>
            <person name="Divon H."/>
            <person name="Uhlig S."/>
            <person name="Proctor R.H."/>
        </authorList>
    </citation>
    <scope>NUCLEOTIDE SEQUENCE</scope>
    <source>
        <strain evidence="1">NRRL 31653</strain>
    </source>
</reference>
<name>A0A9P5E9D7_9HYPO</name>
<keyword evidence="2" id="KW-1185">Reference proteome</keyword>
<proteinExistence type="predicted"/>
<evidence type="ECO:0000313" key="1">
    <source>
        <dbReference type="EMBL" id="KAF4500706.1"/>
    </source>
</evidence>
<evidence type="ECO:0000313" key="2">
    <source>
        <dbReference type="Proteomes" id="UP000737391"/>
    </source>
</evidence>
<dbReference type="Proteomes" id="UP000737391">
    <property type="component" value="Unassembled WGS sequence"/>
</dbReference>
<organism evidence="1 2">
    <name type="scientific">Fusarium agapanthi</name>
    <dbReference type="NCBI Taxonomy" id="1803897"/>
    <lineage>
        <taxon>Eukaryota</taxon>
        <taxon>Fungi</taxon>
        <taxon>Dikarya</taxon>
        <taxon>Ascomycota</taxon>
        <taxon>Pezizomycotina</taxon>
        <taxon>Sordariomycetes</taxon>
        <taxon>Hypocreomycetidae</taxon>
        <taxon>Hypocreales</taxon>
        <taxon>Nectriaceae</taxon>
        <taxon>Fusarium</taxon>
        <taxon>Fusarium fujikuroi species complex</taxon>
    </lineage>
</organism>
<dbReference type="AlphaFoldDB" id="A0A9P5E9D7"/>
<dbReference type="EMBL" id="LUFC02000175">
    <property type="protein sequence ID" value="KAF4500706.1"/>
    <property type="molecule type" value="Genomic_DNA"/>
</dbReference>
<gene>
    <name evidence="1" type="ORF">FAGAP_3069</name>
</gene>
<accession>A0A9P5E9D7</accession>
<sequence>MLLIALTVDDQDEAIDCMIHVWYSASIQRLRQDQEKAWEQEFWKDLDLSKAISQTRPGEVSASEIRQAVTIARSRIDYRHRTFLFQSPAYRVAKQRYYQDGLLLPFGAQRSEYCKPNPTFFQFGGTWPMQDSADPVEGWSLGEVEKTPIGLATSDVYGKLFYYIRSMIKRFLDRVCKSTVAFQLLQVDAVELDDELEGSFDRIEVSNVSDSGYPGIRLTFALMAPLLREPSINPHATLITLFMNMVDENWTMMDDFADCLPTSLANRRRVHCIPPVHPLMGPGDPTMVKITYGASHLREYDNIFERVAGHQELASFPDWAGAMMKEKQTIIEKWPYRLKLRPGQPGGKEEFDLLMEGDSSGKELYLEWKRIQE</sequence>
<dbReference type="OrthoDB" id="5282002at2759"/>